<evidence type="ECO:0000259" key="5">
    <source>
        <dbReference type="PROSITE" id="PS51372"/>
    </source>
</evidence>
<evidence type="ECO:0000256" key="3">
    <source>
        <dbReference type="ARBA" id="ARBA00023159"/>
    </source>
</evidence>
<accession>A0A1J9ULJ2</accession>
<dbReference type="SUPFAM" id="SSF63520">
    <property type="entry name" value="PTS-regulatory domain, PRD"/>
    <property type="match status" value="1"/>
</dbReference>
<dbReference type="Pfam" id="PF08280">
    <property type="entry name" value="HTH_Mga"/>
    <property type="match status" value="1"/>
</dbReference>
<protein>
    <submittedName>
        <fullName evidence="6">Capsule biosynthesis protein</fullName>
    </submittedName>
</protein>
<sequence length="480" mass="56458">MERDITRQIGILKILSEENRWFTILELEHKLGYSSKTIRKDISIINDSLSPNSTISSIKGQGIKLFLAPDQSITEIISKFFKRSLTFLTFQQLLEHDFNTIASLADKLYIPLSSMNKVLSKVEARLEKFGLSLTKRPLRIVGDEVQILLMFSDLYLEAFVGEEWPFTEYSKDEFDSYISYIEERLGITIFISDRRKLIFFMAIFLKRKKQGYNFNLNKKIIECNEASLYYIKAFETNEKIPYKKEILQTIEEKVLFIMALKISSYKINDQEKSKKEELMHYKEGKIRSYLAIAYFIQLLEQEVGIKLKDDDEFIYGMINYCRRFFYKLLLKSNLKRPKKYTTTYIKEKHNTTFCLVEKAFSLWGKTCGLNYIPEEEVAKITMRIIAKQVEDHLEHKRALLITDQGLSWKSYMKSVLMRQFGKKLKIEDEVYGADLEESIQHMDIDFIVTTVPLSIEKIPLICVSTILQERDLKEIEVLLH</sequence>
<dbReference type="EMBL" id="MAOE01000077">
    <property type="protein sequence ID" value="OJD65047.1"/>
    <property type="molecule type" value="Genomic_DNA"/>
</dbReference>
<dbReference type="Pfam" id="PF05043">
    <property type="entry name" value="Mga"/>
    <property type="match status" value="1"/>
</dbReference>
<gene>
    <name evidence="6" type="ORF">BAU25_01220</name>
</gene>
<keyword evidence="3" id="KW-0010">Activator</keyword>
<name>A0A1J9ULJ2_9BACI</name>
<keyword evidence="4" id="KW-0804">Transcription</keyword>
<dbReference type="InterPro" id="IPR050661">
    <property type="entry name" value="BglG_antiterminators"/>
</dbReference>
<dbReference type="InterPro" id="IPR036388">
    <property type="entry name" value="WH-like_DNA-bd_sf"/>
</dbReference>
<dbReference type="PROSITE" id="PS51372">
    <property type="entry name" value="PRD_2"/>
    <property type="match status" value="1"/>
</dbReference>
<reference evidence="6 7" key="1">
    <citation type="submission" date="2016-06" db="EMBL/GenBank/DDBJ databases">
        <title>First insights into the genetic diversity and population structure of in the Bacillus cereus group bacteria from diverse marine environments.</title>
        <authorList>
            <person name="Liu Y."/>
            <person name="Lai Q."/>
            <person name="Shao Z."/>
        </authorList>
    </citation>
    <scope>NUCLEOTIDE SEQUENCE [LARGE SCALE GENOMIC DNA]</scope>
    <source>
        <strain evidence="6 7">N35-10-2</strain>
    </source>
</reference>
<evidence type="ECO:0000256" key="4">
    <source>
        <dbReference type="ARBA" id="ARBA00023163"/>
    </source>
</evidence>
<comment type="caution">
    <text evidence="6">The sequence shown here is derived from an EMBL/GenBank/DDBJ whole genome shotgun (WGS) entry which is preliminary data.</text>
</comment>
<dbReference type="AlphaFoldDB" id="A0A1J9ULJ2"/>
<dbReference type="InterPro" id="IPR036634">
    <property type="entry name" value="PRD_sf"/>
</dbReference>
<dbReference type="GO" id="GO:0006355">
    <property type="term" value="P:regulation of DNA-templated transcription"/>
    <property type="evidence" value="ECO:0007669"/>
    <property type="project" value="InterPro"/>
</dbReference>
<dbReference type="InterPro" id="IPR013199">
    <property type="entry name" value="HTH_Mga_DNA-bd_dom"/>
</dbReference>
<dbReference type="Pfam" id="PF00874">
    <property type="entry name" value="PRD"/>
    <property type="match status" value="1"/>
</dbReference>
<dbReference type="Proteomes" id="UP000181873">
    <property type="component" value="Unassembled WGS sequence"/>
</dbReference>
<proteinExistence type="predicted"/>
<dbReference type="CDD" id="cd05568">
    <property type="entry name" value="PTS_IIB_bgl_like"/>
    <property type="match status" value="1"/>
</dbReference>
<evidence type="ECO:0000256" key="2">
    <source>
        <dbReference type="ARBA" id="ARBA00023015"/>
    </source>
</evidence>
<dbReference type="InterPro" id="IPR011608">
    <property type="entry name" value="PRD"/>
</dbReference>
<organism evidence="6 7">
    <name type="scientific">Bacillus albus</name>
    <dbReference type="NCBI Taxonomy" id="2026189"/>
    <lineage>
        <taxon>Bacteria</taxon>
        <taxon>Bacillati</taxon>
        <taxon>Bacillota</taxon>
        <taxon>Bacilli</taxon>
        <taxon>Bacillales</taxon>
        <taxon>Bacillaceae</taxon>
        <taxon>Bacillus</taxon>
        <taxon>Bacillus cereus group</taxon>
    </lineage>
</organism>
<keyword evidence="1" id="KW-0677">Repeat</keyword>
<dbReference type="RefSeq" id="WP_071758001.1">
    <property type="nucleotide sequence ID" value="NZ_CBCSIO010000029.1"/>
</dbReference>
<dbReference type="Gene3D" id="1.10.10.10">
    <property type="entry name" value="Winged helix-like DNA-binding domain superfamily/Winged helix DNA-binding domain"/>
    <property type="match status" value="1"/>
</dbReference>
<keyword evidence="2" id="KW-0805">Transcription regulation</keyword>
<dbReference type="Gene3D" id="1.10.1790.10">
    <property type="entry name" value="PRD domain"/>
    <property type="match status" value="1"/>
</dbReference>
<dbReference type="PANTHER" id="PTHR30185">
    <property type="entry name" value="CRYPTIC BETA-GLUCOSIDE BGL OPERON ANTITERMINATOR"/>
    <property type="match status" value="1"/>
</dbReference>
<dbReference type="Gene3D" id="3.40.50.2300">
    <property type="match status" value="1"/>
</dbReference>
<dbReference type="InterPro" id="IPR007737">
    <property type="entry name" value="Mga_HTH"/>
</dbReference>
<evidence type="ECO:0000313" key="6">
    <source>
        <dbReference type="EMBL" id="OJD65047.1"/>
    </source>
</evidence>
<evidence type="ECO:0000313" key="7">
    <source>
        <dbReference type="Proteomes" id="UP000181873"/>
    </source>
</evidence>
<dbReference type="PANTHER" id="PTHR30185:SF18">
    <property type="entry name" value="TRANSCRIPTIONAL REGULATOR MTLR"/>
    <property type="match status" value="1"/>
</dbReference>
<feature type="domain" description="PRD" evidence="5">
    <location>
        <begin position="283"/>
        <end position="394"/>
    </location>
</feature>
<evidence type="ECO:0000256" key="1">
    <source>
        <dbReference type="ARBA" id="ARBA00022737"/>
    </source>
</evidence>